<protein>
    <submittedName>
        <fullName evidence="3">Drebrin-like protein</fullName>
    </submittedName>
</protein>
<reference evidence="3" key="1">
    <citation type="submission" date="2025-08" db="UniProtKB">
        <authorList>
            <consortium name="RefSeq"/>
        </authorList>
    </citation>
    <scope>IDENTIFICATION</scope>
</reference>
<feature type="compositionally biased region" description="Basic residues" evidence="1">
    <location>
        <begin position="7"/>
        <end position="25"/>
    </location>
</feature>
<evidence type="ECO:0000256" key="1">
    <source>
        <dbReference type="SAM" id="MobiDB-lite"/>
    </source>
</evidence>
<feature type="region of interest" description="Disordered" evidence="1">
    <location>
        <begin position="1"/>
        <end position="130"/>
    </location>
</feature>
<accession>A0A6P8FPW7</accession>
<proteinExistence type="predicted"/>
<dbReference type="AlphaFoldDB" id="A0A6P8FPW7"/>
<feature type="compositionally biased region" description="Acidic residues" evidence="1">
    <location>
        <begin position="63"/>
        <end position="89"/>
    </location>
</feature>
<evidence type="ECO:0000313" key="2">
    <source>
        <dbReference type="Proteomes" id="UP000515152"/>
    </source>
</evidence>
<organism evidence="2 3">
    <name type="scientific">Clupea harengus</name>
    <name type="common">Atlantic herring</name>
    <dbReference type="NCBI Taxonomy" id="7950"/>
    <lineage>
        <taxon>Eukaryota</taxon>
        <taxon>Metazoa</taxon>
        <taxon>Chordata</taxon>
        <taxon>Craniata</taxon>
        <taxon>Vertebrata</taxon>
        <taxon>Euteleostomi</taxon>
        <taxon>Actinopterygii</taxon>
        <taxon>Neopterygii</taxon>
        <taxon>Teleostei</taxon>
        <taxon>Clupei</taxon>
        <taxon>Clupeiformes</taxon>
        <taxon>Clupeoidei</taxon>
        <taxon>Clupeidae</taxon>
        <taxon>Clupea</taxon>
    </lineage>
</organism>
<dbReference type="KEGG" id="char:116220836"/>
<gene>
    <name evidence="3" type="primary">LOC116220836</name>
</gene>
<evidence type="ECO:0000313" key="3">
    <source>
        <dbReference type="RefSeq" id="XP_031425601.1"/>
    </source>
</evidence>
<feature type="compositionally biased region" description="Low complexity" evidence="1">
    <location>
        <begin position="95"/>
        <end position="110"/>
    </location>
</feature>
<name>A0A6P8FPW7_CLUHA</name>
<keyword evidence="2" id="KW-1185">Reference proteome</keyword>
<dbReference type="RefSeq" id="XP_031425601.1">
    <property type="nucleotide sequence ID" value="XM_031569741.1"/>
</dbReference>
<dbReference type="GeneID" id="116220836"/>
<feature type="compositionally biased region" description="Polar residues" evidence="1">
    <location>
        <begin position="111"/>
        <end position="130"/>
    </location>
</feature>
<dbReference type="Proteomes" id="UP000515152">
    <property type="component" value="Chromosome 6"/>
</dbReference>
<sequence>MENGATPKKRGRPRGSLGKKKRHWKATIPEPKPLYDGPPRKRGRPSKVKPTDLPSSSEKAEQPQEEQPQEEQPQEEQPQEEQPLEEQPLEEQPQEKQQPQEEQQPPQEQPHTGSISSQWEHTTSLSGGGA</sequence>